<evidence type="ECO:0008006" key="4">
    <source>
        <dbReference type="Google" id="ProtNLM"/>
    </source>
</evidence>
<dbReference type="EMBL" id="JAGTJR010000006">
    <property type="protein sequence ID" value="KAH7058626.1"/>
    <property type="molecule type" value="Genomic_DNA"/>
</dbReference>
<name>A0ABQ8GJU3_9PEZI</name>
<reference evidence="2 3" key="1">
    <citation type="journal article" date="2021" name="Nat. Commun.">
        <title>Genetic determinants of endophytism in the Arabidopsis root mycobiome.</title>
        <authorList>
            <person name="Mesny F."/>
            <person name="Miyauchi S."/>
            <person name="Thiergart T."/>
            <person name="Pickel B."/>
            <person name="Atanasova L."/>
            <person name="Karlsson M."/>
            <person name="Huettel B."/>
            <person name="Barry K.W."/>
            <person name="Haridas S."/>
            <person name="Chen C."/>
            <person name="Bauer D."/>
            <person name="Andreopoulos W."/>
            <person name="Pangilinan J."/>
            <person name="LaButti K."/>
            <person name="Riley R."/>
            <person name="Lipzen A."/>
            <person name="Clum A."/>
            <person name="Drula E."/>
            <person name="Henrissat B."/>
            <person name="Kohler A."/>
            <person name="Grigoriev I.V."/>
            <person name="Martin F.M."/>
            <person name="Hacquard S."/>
        </authorList>
    </citation>
    <scope>NUCLEOTIDE SEQUENCE [LARGE SCALE GENOMIC DNA]</scope>
    <source>
        <strain evidence="2 3">MPI-SDFR-AT-0080</strain>
    </source>
</reference>
<comment type="caution">
    <text evidence="2">The sequence shown here is derived from an EMBL/GenBank/DDBJ whole genome shotgun (WGS) entry which is preliminary data.</text>
</comment>
<keyword evidence="3" id="KW-1185">Reference proteome</keyword>
<dbReference type="Proteomes" id="UP000774617">
    <property type="component" value="Unassembled WGS sequence"/>
</dbReference>
<evidence type="ECO:0000313" key="2">
    <source>
        <dbReference type="EMBL" id="KAH7058626.1"/>
    </source>
</evidence>
<accession>A0ABQ8GJU3</accession>
<sequence length="104" mass="12113">MSLAHVRPPRLFRSRVLLPLLALTEAWRAFSNISQETWIGEQAPFCGILLEIHPTRQSTGRVTLSGELCSWHRNLRALDVHPRPKIYRRLRSNATPTWRRKICC</sequence>
<feature type="chain" id="PRO_5045750055" description="Secreted protein" evidence="1">
    <location>
        <begin position="27"/>
        <end position="104"/>
    </location>
</feature>
<keyword evidence="1" id="KW-0732">Signal</keyword>
<evidence type="ECO:0000313" key="3">
    <source>
        <dbReference type="Proteomes" id="UP000774617"/>
    </source>
</evidence>
<feature type="signal peptide" evidence="1">
    <location>
        <begin position="1"/>
        <end position="26"/>
    </location>
</feature>
<organism evidence="2 3">
    <name type="scientific">Macrophomina phaseolina</name>
    <dbReference type="NCBI Taxonomy" id="35725"/>
    <lineage>
        <taxon>Eukaryota</taxon>
        <taxon>Fungi</taxon>
        <taxon>Dikarya</taxon>
        <taxon>Ascomycota</taxon>
        <taxon>Pezizomycotina</taxon>
        <taxon>Dothideomycetes</taxon>
        <taxon>Dothideomycetes incertae sedis</taxon>
        <taxon>Botryosphaeriales</taxon>
        <taxon>Botryosphaeriaceae</taxon>
        <taxon>Macrophomina</taxon>
    </lineage>
</organism>
<proteinExistence type="predicted"/>
<gene>
    <name evidence="2" type="ORF">B0J12DRAFT_368703</name>
</gene>
<protein>
    <recommendedName>
        <fullName evidence="4">Secreted protein</fullName>
    </recommendedName>
</protein>
<evidence type="ECO:0000256" key="1">
    <source>
        <dbReference type="SAM" id="SignalP"/>
    </source>
</evidence>